<evidence type="ECO:0000259" key="13">
    <source>
        <dbReference type="PROSITE" id="PS51656"/>
    </source>
</evidence>
<dbReference type="EMBL" id="JAFNME010000007">
    <property type="protein sequence ID" value="MBO1249104.1"/>
    <property type="molecule type" value="Genomic_DNA"/>
</dbReference>
<dbReference type="InterPro" id="IPR010207">
    <property type="entry name" value="Elect_transpt_cplx_RnfB/RsxB"/>
</dbReference>
<dbReference type="GO" id="GO:0046872">
    <property type="term" value="F:metal ion binding"/>
    <property type="evidence" value="ECO:0007669"/>
    <property type="project" value="UniProtKB-KW"/>
</dbReference>
<dbReference type="Gene3D" id="1.10.15.40">
    <property type="entry name" value="Electron transport complex subunit B, putative Fe-S cluster"/>
    <property type="match status" value="1"/>
</dbReference>
<feature type="domain" description="4Fe-4S ferredoxin-type" evidence="12">
    <location>
        <begin position="115"/>
        <end position="144"/>
    </location>
</feature>
<evidence type="ECO:0000256" key="3">
    <source>
        <dbReference type="ARBA" id="ARBA00022485"/>
    </source>
</evidence>
<dbReference type="Proteomes" id="UP000664731">
    <property type="component" value="Unassembled WGS sequence"/>
</dbReference>
<keyword evidence="15" id="KW-1185">Reference proteome</keyword>
<dbReference type="NCBIfam" id="TIGR01944">
    <property type="entry name" value="rnfB"/>
    <property type="match status" value="1"/>
</dbReference>
<dbReference type="PROSITE" id="PS00198">
    <property type="entry name" value="4FE4S_FER_1"/>
    <property type="match status" value="1"/>
</dbReference>
<feature type="domain" description="4Fe-4S ferredoxin-type" evidence="12">
    <location>
        <begin position="85"/>
        <end position="114"/>
    </location>
</feature>
<dbReference type="InterPro" id="IPR017896">
    <property type="entry name" value="4Fe4S_Fe-S-bd"/>
</dbReference>
<evidence type="ECO:0000256" key="10">
    <source>
        <dbReference type="ARBA" id="ARBA00023014"/>
    </source>
</evidence>
<dbReference type="PROSITE" id="PS51656">
    <property type="entry name" value="4FE4S"/>
    <property type="match status" value="1"/>
</dbReference>
<dbReference type="SUPFAM" id="SSF54862">
    <property type="entry name" value="4Fe-4S ferredoxins"/>
    <property type="match status" value="1"/>
</dbReference>
<dbReference type="GO" id="GO:0009055">
    <property type="term" value="F:electron transfer activity"/>
    <property type="evidence" value="ECO:0007669"/>
    <property type="project" value="InterPro"/>
</dbReference>
<evidence type="ECO:0000256" key="6">
    <source>
        <dbReference type="ARBA" id="ARBA00022737"/>
    </source>
</evidence>
<evidence type="ECO:0000256" key="7">
    <source>
        <dbReference type="ARBA" id="ARBA00022967"/>
    </source>
</evidence>
<evidence type="ECO:0000256" key="11">
    <source>
        <dbReference type="ARBA" id="ARBA00023136"/>
    </source>
</evidence>
<evidence type="ECO:0000313" key="15">
    <source>
        <dbReference type="Proteomes" id="UP000664731"/>
    </source>
</evidence>
<keyword evidence="1" id="KW-0813">Transport</keyword>
<evidence type="ECO:0000256" key="8">
    <source>
        <dbReference type="ARBA" id="ARBA00022982"/>
    </source>
</evidence>
<proteinExistence type="predicted"/>
<keyword evidence="10" id="KW-0411">Iron-sulfur</keyword>
<comment type="caution">
    <text evidence="14">The sequence shown here is derived from an EMBL/GenBank/DDBJ whole genome shotgun (WGS) entry which is preliminary data.</text>
</comment>
<keyword evidence="8" id="KW-0249">Electron transport</keyword>
<dbReference type="PANTHER" id="PTHR42859:SF3">
    <property type="entry name" value="ION-TRANSLOCATING OXIDOREDUCTASE COMPLEX SUBUNIT B"/>
    <property type="match status" value="1"/>
</dbReference>
<evidence type="ECO:0000256" key="9">
    <source>
        <dbReference type="ARBA" id="ARBA00023004"/>
    </source>
</evidence>
<evidence type="ECO:0000256" key="5">
    <source>
        <dbReference type="ARBA" id="ARBA00022723"/>
    </source>
</evidence>
<dbReference type="InterPro" id="IPR007202">
    <property type="entry name" value="4Fe-4S_dom"/>
</dbReference>
<sequence length="212" mass="21967">MTAAFATKPALSGLAFLIDQALPQTQCTRCGYPDCASYASAIAAGEAPINQCPPGGQEGVQRLAALTGQPAQPLNPQFGIEGPLTVARIDEAWCIGCTLCIKACPVDAILGANKFMHTVVAEHCTGCELCIPACPVDCIELDVVTPHASGWQAWSPQQAAQARQRYTQHQARLSAAAPTASATSTAHDEKSAKASAIAQALAKARALRQSGA</sequence>
<evidence type="ECO:0000259" key="12">
    <source>
        <dbReference type="PROSITE" id="PS51379"/>
    </source>
</evidence>
<feature type="domain" description="4Fe-4S" evidence="13">
    <location>
        <begin position="5"/>
        <end position="69"/>
    </location>
</feature>
<organism evidence="14 15">
    <name type="scientific">Comamonas denitrificans</name>
    <dbReference type="NCBI Taxonomy" id="117506"/>
    <lineage>
        <taxon>Bacteria</taxon>
        <taxon>Pseudomonadati</taxon>
        <taxon>Pseudomonadota</taxon>
        <taxon>Betaproteobacteria</taxon>
        <taxon>Burkholderiales</taxon>
        <taxon>Comamonadaceae</taxon>
        <taxon>Comamonas</taxon>
    </lineage>
</organism>
<evidence type="ECO:0000313" key="14">
    <source>
        <dbReference type="EMBL" id="MBO1249104.1"/>
    </source>
</evidence>
<keyword evidence="9" id="KW-0408">Iron</keyword>
<dbReference type="RefSeq" id="WP_207574652.1">
    <property type="nucleotide sequence ID" value="NZ_JAFNME010000007.1"/>
</dbReference>
<reference evidence="14" key="1">
    <citation type="submission" date="2021-03" db="EMBL/GenBank/DDBJ databases">
        <title>Comamonas denitrificans.</title>
        <authorList>
            <person name="Finster K."/>
        </authorList>
    </citation>
    <scope>NUCLEOTIDE SEQUENCE</scope>
    <source>
        <strain evidence="14">MM2021_4</strain>
    </source>
</reference>
<dbReference type="PROSITE" id="PS51379">
    <property type="entry name" value="4FE4S_FER_2"/>
    <property type="match status" value="2"/>
</dbReference>
<evidence type="ECO:0000256" key="4">
    <source>
        <dbReference type="ARBA" id="ARBA00022519"/>
    </source>
</evidence>
<dbReference type="InterPro" id="IPR017900">
    <property type="entry name" value="4Fe4S_Fe_S_CS"/>
</dbReference>
<keyword evidence="7" id="KW-1278">Translocase</keyword>
<keyword evidence="3" id="KW-0004">4Fe-4S</keyword>
<gene>
    <name evidence="14" type="ORF">J1777_04500</name>
</gene>
<keyword evidence="4" id="KW-0997">Cell inner membrane</keyword>
<keyword evidence="5" id="KW-0479">Metal-binding</keyword>
<dbReference type="Pfam" id="PF04060">
    <property type="entry name" value="FeS"/>
    <property type="match status" value="1"/>
</dbReference>
<evidence type="ECO:0000256" key="2">
    <source>
        <dbReference type="ARBA" id="ARBA00022475"/>
    </source>
</evidence>
<dbReference type="Pfam" id="PF14697">
    <property type="entry name" value="Fer4_21"/>
    <property type="match status" value="1"/>
</dbReference>
<dbReference type="AlphaFoldDB" id="A0A939GYN5"/>
<dbReference type="Gene3D" id="3.30.70.20">
    <property type="match status" value="1"/>
</dbReference>
<dbReference type="GO" id="GO:0051539">
    <property type="term" value="F:4 iron, 4 sulfur cluster binding"/>
    <property type="evidence" value="ECO:0007669"/>
    <property type="project" value="UniProtKB-KW"/>
</dbReference>
<evidence type="ECO:0000256" key="1">
    <source>
        <dbReference type="ARBA" id="ARBA00022448"/>
    </source>
</evidence>
<keyword evidence="6" id="KW-0677">Repeat</keyword>
<keyword evidence="2" id="KW-1003">Cell membrane</keyword>
<keyword evidence="11" id="KW-0472">Membrane</keyword>
<name>A0A939GYN5_9BURK</name>
<dbReference type="InterPro" id="IPR050294">
    <property type="entry name" value="RnfB_subfamily"/>
</dbReference>
<dbReference type="PANTHER" id="PTHR42859">
    <property type="entry name" value="OXIDOREDUCTASE"/>
    <property type="match status" value="1"/>
</dbReference>
<accession>A0A939GYN5</accession>
<protein>
    <submittedName>
        <fullName evidence="14">RnfABCDGE type electron transport complex subunit B</fullName>
    </submittedName>
</protein>